<proteinExistence type="inferred from homology"/>
<dbReference type="EC" id="2.1.1.177" evidence="5"/>
<evidence type="ECO:0000256" key="4">
    <source>
        <dbReference type="ARBA" id="ARBA00038303"/>
    </source>
</evidence>
<comment type="caution">
    <text evidence="6">The sequence shown here is derived from an EMBL/GenBank/DDBJ whole genome shotgun (WGS) entry which is preliminary data.</text>
</comment>
<dbReference type="InterPro" id="IPR029028">
    <property type="entry name" value="Alpha/beta_knot_MTases"/>
</dbReference>
<dbReference type="PANTHER" id="PTHR33603:SF1">
    <property type="entry name" value="RIBOSOMAL RNA LARGE SUBUNIT METHYLTRANSFERASE H"/>
    <property type="match status" value="1"/>
</dbReference>
<dbReference type="Gene3D" id="3.40.1280.10">
    <property type="match status" value="1"/>
</dbReference>
<dbReference type="Pfam" id="PF02590">
    <property type="entry name" value="SPOUT_MTase"/>
    <property type="match status" value="1"/>
</dbReference>
<sequence length="157" mass="18105">MKVVLVLIGKTDEKYLETGIAKYVDRLKHYIPFEIKIIQDIKNTKNLSESQQKEKEGELIMQQFQPGDEVILLDEGGKLMSSRGFAGFMEQKLLRGLKRLVFVVGGPYGFSDEVYARSNGKVSLSKMTFSHQMVRLIFTEQLYRAMTILKNQPYHHD</sequence>
<organism evidence="6 7">
    <name type="scientific">Plebeiibacterium sediminum</name>
    <dbReference type="NCBI Taxonomy" id="2992112"/>
    <lineage>
        <taxon>Bacteria</taxon>
        <taxon>Pseudomonadati</taxon>
        <taxon>Bacteroidota</taxon>
        <taxon>Bacteroidia</taxon>
        <taxon>Marinilabiliales</taxon>
        <taxon>Marinilabiliaceae</taxon>
        <taxon>Plebeiibacterium</taxon>
    </lineage>
</organism>
<dbReference type="PIRSF" id="PIRSF004505">
    <property type="entry name" value="MT_bac"/>
    <property type="match status" value="1"/>
</dbReference>
<comment type="subcellular location">
    <subcellularLocation>
        <location evidence="5">Cytoplasm</location>
    </subcellularLocation>
</comment>
<keyword evidence="7" id="KW-1185">Reference proteome</keyword>
<comment type="function">
    <text evidence="5">Specifically methylates the pseudouridine at position 1915 (m3Psi1915) in 23S rRNA.</text>
</comment>
<evidence type="ECO:0000256" key="3">
    <source>
        <dbReference type="ARBA" id="ARBA00022691"/>
    </source>
</evidence>
<dbReference type="InterPro" id="IPR003742">
    <property type="entry name" value="RlmH-like"/>
</dbReference>
<keyword evidence="5" id="KW-0698">rRNA processing</keyword>
<evidence type="ECO:0000256" key="1">
    <source>
        <dbReference type="ARBA" id="ARBA00022603"/>
    </source>
</evidence>
<evidence type="ECO:0000256" key="5">
    <source>
        <dbReference type="HAMAP-Rule" id="MF_00658"/>
    </source>
</evidence>
<dbReference type="SUPFAM" id="SSF75217">
    <property type="entry name" value="alpha/beta knot"/>
    <property type="match status" value="1"/>
</dbReference>
<name>A0AAE3M5P1_9BACT</name>
<accession>A0AAE3M5P1</accession>
<evidence type="ECO:0000313" key="7">
    <source>
        <dbReference type="Proteomes" id="UP001209229"/>
    </source>
</evidence>
<comment type="subunit">
    <text evidence="5">Homodimer.</text>
</comment>
<dbReference type="PANTHER" id="PTHR33603">
    <property type="entry name" value="METHYLTRANSFERASE"/>
    <property type="match status" value="1"/>
</dbReference>
<keyword evidence="3 5" id="KW-0949">S-adenosyl-L-methionine</keyword>
<evidence type="ECO:0000256" key="2">
    <source>
        <dbReference type="ARBA" id="ARBA00022679"/>
    </source>
</evidence>
<comment type="catalytic activity">
    <reaction evidence="5">
        <text>pseudouridine(1915) in 23S rRNA + S-adenosyl-L-methionine = N(3)-methylpseudouridine(1915) in 23S rRNA + S-adenosyl-L-homocysteine + H(+)</text>
        <dbReference type="Rhea" id="RHEA:42752"/>
        <dbReference type="Rhea" id="RHEA-COMP:10221"/>
        <dbReference type="Rhea" id="RHEA-COMP:10222"/>
        <dbReference type="ChEBI" id="CHEBI:15378"/>
        <dbReference type="ChEBI" id="CHEBI:57856"/>
        <dbReference type="ChEBI" id="CHEBI:59789"/>
        <dbReference type="ChEBI" id="CHEBI:65314"/>
        <dbReference type="ChEBI" id="CHEBI:74486"/>
        <dbReference type="EC" id="2.1.1.177"/>
    </reaction>
</comment>
<gene>
    <name evidence="5 6" type="primary">rlmH</name>
    <name evidence="6" type="ORF">OM075_12850</name>
</gene>
<dbReference type="AlphaFoldDB" id="A0AAE3M5P1"/>
<dbReference type="HAMAP" id="MF_00658">
    <property type="entry name" value="23SrRNA_methyltr_H"/>
    <property type="match status" value="1"/>
</dbReference>
<dbReference type="CDD" id="cd18081">
    <property type="entry name" value="RlmH-like"/>
    <property type="match status" value="1"/>
</dbReference>
<keyword evidence="1 5" id="KW-0489">Methyltransferase</keyword>
<dbReference type="InterPro" id="IPR029026">
    <property type="entry name" value="tRNA_m1G_MTases_N"/>
</dbReference>
<dbReference type="Proteomes" id="UP001209229">
    <property type="component" value="Unassembled WGS sequence"/>
</dbReference>
<dbReference type="GO" id="GO:0070038">
    <property type="term" value="F:rRNA (pseudouridine-N3-)-methyltransferase activity"/>
    <property type="evidence" value="ECO:0007669"/>
    <property type="project" value="UniProtKB-UniRule"/>
</dbReference>
<evidence type="ECO:0000313" key="6">
    <source>
        <dbReference type="EMBL" id="MCW3787362.1"/>
    </source>
</evidence>
<dbReference type="RefSeq" id="WP_301190927.1">
    <property type="nucleotide sequence ID" value="NZ_JAPDPJ010000028.1"/>
</dbReference>
<reference evidence="6" key="1">
    <citation type="submission" date="2022-10" db="EMBL/GenBank/DDBJ databases">
        <authorList>
            <person name="Yu W.X."/>
        </authorList>
    </citation>
    <scope>NUCLEOTIDE SEQUENCE</scope>
    <source>
        <strain evidence="6">AAT</strain>
    </source>
</reference>
<feature type="binding site" evidence="5">
    <location>
        <position position="105"/>
    </location>
    <ligand>
        <name>S-adenosyl-L-methionine</name>
        <dbReference type="ChEBI" id="CHEBI:59789"/>
    </ligand>
</feature>
<protein>
    <recommendedName>
        <fullName evidence="5">Ribosomal RNA large subunit methyltransferase H</fullName>
        <ecNumber evidence="5">2.1.1.177</ecNumber>
    </recommendedName>
    <alternativeName>
        <fullName evidence="5">23S rRNA (pseudouridine1915-N3)-methyltransferase</fullName>
    </alternativeName>
    <alternativeName>
        <fullName evidence="5">23S rRNA m3Psi1915 methyltransferase</fullName>
    </alternativeName>
    <alternativeName>
        <fullName evidence="5">rRNA (pseudouridine-N3-)-methyltransferase RlmH</fullName>
    </alternativeName>
</protein>
<dbReference type="NCBIfam" id="NF000990">
    <property type="entry name" value="PRK00103.2-4"/>
    <property type="match status" value="1"/>
</dbReference>
<dbReference type="EMBL" id="JAPDPJ010000028">
    <property type="protein sequence ID" value="MCW3787362.1"/>
    <property type="molecule type" value="Genomic_DNA"/>
</dbReference>
<keyword evidence="5" id="KW-0963">Cytoplasm</keyword>
<dbReference type="GO" id="GO:0005737">
    <property type="term" value="C:cytoplasm"/>
    <property type="evidence" value="ECO:0007669"/>
    <property type="project" value="UniProtKB-SubCell"/>
</dbReference>
<comment type="similarity">
    <text evidence="4 5">Belongs to the RNA methyltransferase RlmH family.</text>
</comment>
<feature type="binding site" evidence="5">
    <location>
        <begin position="124"/>
        <end position="129"/>
    </location>
    <ligand>
        <name>S-adenosyl-L-methionine</name>
        <dbReference type="ChEBI" id="CHEBI:59789"/>
    </ligand>
</feature>
<keyword evidence="2 5" id="KW-0808">Transferase</keyword>
<feature type="binding site" evidence="5">
    <location>
        <position position="73"/>
    </location>
    <ligand>
        <name>S-adenosyl-L-methionine</name>
        <dbReference type="ChEBI" id="CHEBI:59789"/>
    </ligand>
</feature>